<protein>
    <submittedName>
        <fullName evidence="2">Uncharacterized protein</fullName>
    </submittedName>
</protein>
<dbReference type="AlphaFoldDB" id="A0AA85ELI9"/>
<accession>A0AA85ELI9</accession>
<keyword evidence="1" id="KW-1185">Reference proteome</keyword>
<organism evidence="1 2">
    <name type="scientific">Schistosoma rodhaini</name>
    <dbReference type="NCBI Taxonomy" id="6188"/>
    <lineage>
        <taxon>Eukaryota</taxon>
        <taxon>Metazoa</taxon>
        <taxon>Spiralia</taxon>
        <taxon>Lophotrochozoa</taxon>
        <taxon>Platyhelminthes</taxon>
        <taxon>Trematoda</taxon>
        <taxon>Digenea</taxon>
        <taxon>Strigeidida</taxon>
        <taxon>Schistosomatoidea</taxon>
        <taxon>Schistosomatidae</taxon>
        <taxon>Schistosoma</taxon>
    </lineage>
</organism>
<evidence type="ECO:0000313" key="1">
    <source>
        <dbReference type="Proteomes" id="UP000050792"/>
    </source>
</evidence>
<proteinExistence type="predicted"/>
<reference evidence="1" key="1">
    <citation type="submission" date="2022-06" db="EMBL/GenBank/DDBJ databases">
        <authorList>
            <person name="Berger JAMES D."/>
            <person name="Berger JAMES D."/>
        </authorList>
    </citation>
    <scope>NUCLEOTIDE SEQUENCE [LARGE SCALE GENOMIC DNA]</scope>
</reference>
<dbReference type="WBParaSite" id="SRDH1_13560.1">
    <property type="protein sequence ID" value="SRDH1_13560.1"/>
    <property type="gene ID" value="SRDH1_13560"/>
</dbReference>
<name>A0AA85ELI9_9TREM</name>
<evidence type="ECO:0000313" key="2">
    <source>
        <dbReference type="WBParaSite" id="SRDH1_13560.1"/>
    </source>
</evidence>
<dbReference type="Proteomes" id="UP000050792">
    <property type="component" value="Unassembled WGS sequence"/>
</dbReference>
<sequence length="59" mass="6868">MGITSQSAMIRRTNMVMVVYQKVSVCSPSFVWKVCKICMHLLKQDWKSLHFAVPSWNHV</sequence>
<reference evidence="2" key="2">
    <citation type="submission" date="2023-11" db="UniProtKB">
        <authorList>
            <consortium name="WormBaseParasite"/>
        </authorList>
    </citation>
    <scope>IDENTIFICATION</scope>
</reference>